<name>A0ABP4M0F1_9ACTN</name>
<keyword evidence="2" id="KW-0472">Membrane</keyword>
<evidence type="ECO:0000313" key="4">
    <source>
        <dbReference type="Proteomes" id="UP001500363"/>
    </source>
</evidence>
<organism evidence="3 4">
    <name type="scientific">Kribbella lupini</name>
    <dbReference type="NCBI Taxonomy" id="291602"/>
    <lineage>
        <taxon>Bacteria</taxon>
        <taxon>Bacillati</taxon>
        <taxon>Actinomycetota</taxon>
        <taxon>Actinomycetes</taxon>
        <taxon>Propionibacteriales</taxon>
        <taxon>Kribbellaceae</taxon>
        <taxon>Kribbella</taxon>
    </lineage>
</organism>
<keyword evidence="2" id="KW-0812">Transmembrane</keyword>
<dbReference type="EMBL" id="BAAANC010000002">
    <property type="protein sequence ID" value="GAA1533849.1"/>
    <property type="molecule type" value="Genomic_DNA"/>
</dbReference>
<keyword evidence="4" id="KW-1185">Reference proteome</keyword>
<feature type="region of interest" description="Disordered" evidence="1">
    <location>
        <begin position="1"/>
        <end position="25"/>
    </location>
</feature>
<feature type="transmembrane region" description="Helical" evidence="2">
    <location>
        <begin position="31"/>
        <end position="59"/>
    </location>
</feature>
<accession>A0ABP4M0F1</accession>
<gene>
    <name evidence="3" type="ORF">GCM10009741_40180</name>
</gene>
<reference evidence="4" key="1">
    <citation type="journal article" date="2019" name="Int. J. Syst. Evol. Microbiol.">
        <title>The Global Catalogue of Microorganisms (GCM) 10K type strain sequencing project: providing services to taxonomists for standard genome sequencing and annotation.</title>
        <authorList>
            <consortium name="The Broad Institute Genomics Platform"/>
            <consortium name="The Broad Institute Genome Sequencing Center for Infectious Disease"/>
            <person name="Wu L."/>
            <person name="Ma J."/>
        </authorList>
    </citation>
    <scope>NUCLEOTIDE SEQUENCE [LARGE SCALE GENOMIC DNA]</scope>
    <source>
        <strain evidence="4">JCM 14303</strain>
    </source>
</reference>
<dbReference type="RefSeq" id="WP_344176109.1">
    <property type="nucleotide sequence ID" value="NZ_BAAANC010000002.1"/>
</dbReference>
<evidence type="ECO:0000256" key="1">
    <source>
        <dbReference type="SAM" id="MobiDB-lite"/>
    </source>
</evidence>
<dbReference type="Proteomes" id="UP001500363">
    <property type="component" value="Unassembled WGS sequence"/>
</dbReference>
<proteinExistence type="predicted"/>
<feature type="compositionally biased region" description="Basic and acidic residues" evidence="1">
    <location>
        <begin position="111"/>
        <end position="132"/>
    </location>
</feature>
<evidence type="ECO:0000313" key="3">
    <source>
        <dbReference type="EMBL" id="GAA1533849.1"/>
    </source>
</evidence>
<feature type="region of interest" description="Disordered" evidence="1">
    <location>
        <begin position="55"/>
        <end position="132"/>
    </location>
</feature>
<protein>
    <submittedName>
        <fullName evidence="3">Uncharacterized protein</fullName>
    </submittedName>
</protein>
<comment type="caution">
    <text evidence="3">The sequence shown here is derived from an EMBL/GenBank/DDBJ whole genome shotgun (WGS) entry which is preliminary data.</text>
</comment>
<feature type="compositionally biased region" description="Low complexity" evidence="1">
    <location>
        <begin position="82"/>
        <end position="92"/>
    </location>
</feature>
<evidence type="ECO:0000256" key="2">
    <source>
        <dbReference type="SAM" id="Phobius"/>
    </source>
</evidence>
<sequence length="132" mass="13348">MEQSPDTRRRPVVLQTGGTGTEAGRRSLGRYAAWAGTGLLGLVAAAGLVAGGTAVWSAFDPGTPGESPAPLWFPPTLEPKAVTTTPNPTVGPGDDKGGLRTPTTGPSTEPGDDKGGLRKKDDDDKSGHSGKG</sequence>
<keyword evidence="2" id="KW-1133">Transmembrane helix</keyword>